<reference evidence="1" key="1">
    <citation type="submission" date="2022-08" db="EMBL/GenBank/DDBJ databases">
        <title>Whole genome sequencing of non-tuberculosis mycobacteria type-strains.</title>
        <authorList>
            <person name="Igarashi Y."/>
            <person name="Osugi A."/>
            <person name="Mitarai S."/>
        </authorList>
    </citation>
    <scope>NUCLEOTIDE SEQUENCE</scope>
    <source>
        <strain evidence="1">DSM 45127</strain>
    </source>
</reference>
<keyword evidence="2" id="KW-1185">Reference proteome</keyword>
<evidence type="ECO:0000313" key="2">
    <source>
        <dbReference type="Proteomes" id="UP001055336"/>
    </source>
</evidence>
<protein>
    <submittedName>
        <fullName evidence="1">Uncharacterized protein</fullName>
    </submittedName>
</protein>
<accession>A0ABY3VIZ8</accession>
<gene>
    <name evidence="1" type="ORF">MKK62_18720</name>
</gene>
<dbReference type="RefSeq" id="WP_240259013.1">
    <property type="nucleotide sequence ID" value="NZ_CP092488.2"/>
</dbReference>
<dbReference type="Proteomes" id="UP001055336">
    <property type="component" value="Chromosome"/>
</dbReference>
<sequence length="132" mass="15145">MTDESRAVVRNQLLVDALGGPIDLNAVDWRVRHHHPSASPAELQNETLDAIREWVSDGLFRLGERRGKTHRFSAWRHSLDHSLRTISHAYVKHYGDPEKWMYSVWLALTAEGESLARSLEQKDIDGYRSTTP</sequence>
<evidence type="ECO:0000313" key="1">
    <source>
        <dbReference type="EMBL" id="UMB68437.1"/>
    </source>
</evidence>
<organism evidence="1 2">
    <name type="scientific">Mycobacterium paraterrae</name>
    <dbReference type="NCBI Taxonomy" id="577492"/>
    <lineage>
        <taxon>Bacteria</taxon>
        <taxon>Bacillati</taxon>
        <taxon>Actinomycetota</taxon>
        <taxon>Actinomycetes</taxon>
        <taxon>Mycobacteriales</taxon>
        <taxon>Mycobacteriaceae</taxon>
        <taxon>Mycobacterium</taxon>
    </lineage>
</organism>
<dbReference type="EMBL" id="CP092488">
    <property type="protein sequence ID" value="UMB68437.1"/>
    <property type="molecule type" value="Genomic_DNA"/>
</dbReference>
<name>A0ABY3VIZ8_9MYCO</name>
<proteinExistence type="predicted"/>